<keyword evidence="3" id="KW-1185">Reference proteome</keyword>
<comment type="caution">
    <text evidence="2">The sequence shown here is derived from an EMBL/GenBank/DDBJ whole genome shotgun (WGS) entry which is preliminary data.</text>
</comment>
<feature type="region of interest" description="Disordered" evidence="1">
    <location>
        <begin position="111"/>
        <end position="135"/>
    </location>
</feature>
<sequence length="496" mass="55215">MRSLSSSKQQEEMGARNKGLDIEKVNYKQQQQQADQKAEPHLSGAYIRSLVKQLTSSRANNKDLPTITAAPVDNHGSFRQQLGAVAGAGLNHLTTTTTSQEPGSNLLLSSETKQAQAGQQLQSGHPQHKKQVRRRLHISRPYQERLLNMAEARREIVTALKFHRAAMKQAAATNDQQHHQLQQPSDSEPSTQSSSSPAYSYNSEGGRKLMMVGSYNNNDHGNNSWRINQNSACHSSLIPSKINLENNLSHAASSNNIPCPNSDPNLCSSWGAAASSMSPPPLGENLNFTLPDQTLGLNLNFQDFNNVLYRASNGDNRPPSSDPPRPKYSFMMTSSANHQDEFVNPAAASNNVNSDSAPVMMIGAGGLQLHPALDAEEMAEIRSIGEKHQMEWDDTMNLVTSAWWFKFMKTMGPEPDHDQDDGWGGYHDPFDQFDHQVMEFPDWLNVNDAYCFHHQQQHFNHDFYCAPSHYYSQDPAAALPCMDLGEIEAMDEEWLA</sequence>
<dbReference type="PANTHER" id="PTHR37256:SF1">
    <property type="entry name" value="MYB-LIKE PROTEIN A"/>
    <property type="match status" value="1"/>
</dbReference>
<evidence type="ECO:0000313" key="3">
    <source>
        <dbReference type="Proteomes" id="UP001370490"/>
    </source>
</evidence>
<feature type="compositionally biased region" description="Polar residues" evidence="1">
    <location>
        <begin position="111"/>
        <end position="125"/>
    </location>
</feature>
<feature type="region of interest" description="Disordered" evidence="1">
    <location>
        <begin position="168"/>
        <end position="203"/>
    </location>
</feature>
<feature type="compositionally biased region" description="Basic and acidic residues" evidence="1">
    <location>
        <begin position="9"/>
        <end position="26"/>
    </location>
</feature>
<dbReference type="Proteomes" id="UP001370490">
    <property type="component" value="Unassembled WGS sequence"/>
</dbReference>
<evidence type="ECO:0000256" key="1">
    <source>
        <dbReference type="SAM" id="MobiDB-lite"/>
    </source>
</evidence>
<organism evidence="2 3">
    <name type="scientific">Dillenia turbinata</name>
    <dbReference type="NCBI Taxonomy" id="194707"/>
    <lineage>
        <taxon>Eukaryota</taxon>
        <taxon>Viridiplantae</taxon>
        <taxon>Streptophyta</taxon>
        <taxon>Embryophyta</taxon>
        <taxon>Tracheophyta</taxon>
        <taxon>Spermatophyta</taxon>
        <taxon>Magnoliopsida</taxon>
        <taxon>eudicotyledons</taxon>
        <taxon>Gunneridae</taxon>
        <taxon>Pentapetalae</taxon>
        <taxon>Dilleniales</taxon>
        <taxon>Dilleniaceae</taxon>
        <taxon>Dillenia</taxon>
    </lineage>
</organism>
<dbReference type="EMBL" id="JBAMMX010000015">
    <property type="protein sequence ID" value="KAK6925751.1"/>
    <property type="molecule type" value="Genomic_DNA"/>
</dbReference>
<dbReference type="PANTHER" id="PTHR37256">
    <property type="entry name" value="E1A-BINDING PROTEIN P400-LIKE"/>
    <property type="match status" value="1"/>
</dbReference>
<proteinExistence type="predicted"/>
<accession>A0AAN8V8U1</accession>
<feature type="compositionally biased region" description="Polar residues" evidence="1">
    <location>
        <begin position="171"/>
        <end position="181"/>
    </location>
</feature>
<evidence type="ECO:0000313" key="2">
    <source>
        <dbReference type="EMBL" id="KAK6925751.1"/>
    </source>
</evidence>
<gene>
    <name evidence="2" type="ORF">RJ641_007470</name>
</gene>
<name>A0AAN8V8U1_9MAGN</name>
<dbReference type="AlphaFoldDB" id="A0AAN8V8U1"/>
<feature type="compositionally biased region" description="Basic residues" evidence="1">
    <location>
        <begin position="126"/>
        <end position="135"/>
    </location>
</feature>
<protein>
    <submittedName>
        <fullName evidence="2">Uncharacterized protein</fullName>
    </submittedName>
</protein>
<feature type="compositionally biased region" description="Low complexity" evidence="1">
    <location>
        <begin position="182"/>
        <end position="203"/>
    </location>
</feature>
<reference evidence="2 3" key="1">
    <citation type="submission" date="2023-12" db="EMBL/GenBank/DDBJ databases">
        <title>A high-quality genome assembly for Dillenia turbinata (Dilleniales).</title>
        <authorList>
            <person name="Chanderbali A."/>
        </authorList>
    </citation>
    <scope>NUCLEOTIDE SEQUENCE [LARGE SCALE GENOMIC DNA]</scope>
    <source>
        <strain evidence="2">LSX21</strain>
        <tissue evidence="2">Leaf</tissue>
    </source>
</reference>
<feature type="region of interest" description="Disordered" evidence="1">
    <location>
        <begin position="1"/>
        <end position="41"/>
    </location>
</feature>